<accession>A0A3M9M6B5</accession>
<evidence type="ECO:0000313" key="2">
    <source>
        <dbReference type="Proteomes" id="UP000271678"/>
    </source>
</evidence>
<sequence>MRQRPLRSLPARTIPAALAADVWREHAAVSDGHEMTPWGGFDLAKKRIETGLLLDFAREATCGVFAEHRRERGREVGADNLLVVDVQVLEDGLVQMASLVLVGGQVLLVSLGQ</sequence>
<dbReference type="AlphaFoldDB" id="A0A3M9M6B5"/>
<comment type="caution">
    <text evidence="1">The sequence shown here is derived from an EMBL/GenBank/DDBJ whole genome shotgun (WGS) entry which is preliminary data.</text>
</comment>
<dbReference type="EMBL" id="RJJQ01000015">
    <property type="protein sequence ID" value="RNI20715.1"/>
    <property type="molecule type" value="Genomic_DNA"/>
</dbReference>
<gene>
    <name evidence="1" type="ORF">EFY87_14135</name>
</gene>
<dbReference type="Proteomes" id="UP000271678">
    <property type="component" value="Unassembled WGS sequence"/>
</dbReference>
<protein>
    <submittedName>
        <fullName evidence="1">Uncharacterized protein</fullName>
    </submittedName>
</protein>
<evidence type="ECO:0000313" key="1">
    <source>
        <dbReference type="EMBL" id="RNI20715.1"/>
    </source>
</evidence>
<keyword evidence="2" id="KW-1185">Reference proteome</keyword>
<reference evidence="1 2" key="1">
    <citation type="submission" date="2018-11" db="EMBL/GenBank/DDBJ databases">
        <title>Draft genome of Simplicispira Flexivirga sp. BO-16.</title>
        <authorList>
            <person name="Im W.T."/>
        </authorList>
    </citation>
    <scope>NUCLEOTIDE SEQUENCE [LARGE SCALE GENOMIC DNA]</scope>
    <source>
        <strain evidence="1 2">BO-16</strain>
    </source>
</reference>
<organism evidence="1 2">
    <name type="scientific">Flexivirga caeni</name>
    <dbReference type="NCBI Taxonomy" id="2294115"/>
    <lineage>
        <taxon>Bacteria</taxon>
        <taxon>Bacillati</taxon>
        <taxon>Actinomycetota</taxon>
        <taxon>Actinomycetes</taxon>
        <taxon>Micrococcales</taxon>
        <taxon>Dermacoccaceae</taxon>
        <taxon>Flexivirga</taxon>
    </lineage>
</organism>
<proteinExistence type="predicted"/>
<name>A0A3M9M6B5_9MICO</name>